<dbReference type="RefSeq" id="WP_118926730.1">
    <property type="nucleotide sequence ID" value="NZ_QXGH01000023.1"/>
</dbReference>
<reference evidence="2 3" key="1">
    <citation type="submission" date="2018-09" db="EMBL/GenBank/DDBJ databases">
        <title>Genome sequencing of Nocardioides immobilis CCTCC AB 2017083 for comparison to Nocardioides silvaticus.</title>
        <authorList>
            <person name="Li C."/>
            <person name="Wang G."/>
        </authorList>
    </citation>
    <scope>NUCLEOTIDE SEQUENCE [LARGE SCALE GENOMIC DNA]</scope>
    <source>
        <strain evidence="2 3">CCTCC AB 2017083</strain>
    </source>
</reference>
<dbReference type="OrthoDB" id="190895at2"/>
<keyword evidence="1" id="KW-0472">Membrane</keyword>
<protein>
    <recommendedName>
        <fullName evidence="4">DUF3137 domain-containing protein</fullName>
    </recommendedName>
</protein>
<feature type="transmembrane region" description="Helical" evidence="1">
    <location>
        <begin position="6"/>
        <end position="28"/>
    </location>
</feature>
<dbReference type="Proteomes" id="UP000283644">
    <property type="component" value="Unassembled WGS sequence"/>
</dbReference>
<evidence type="ECO:0008006" key="4">
    <source>
        <dbReference type="Google" id="ProtNLM"/>
    </source>
</evidence>
<evidence type="ECO:0000313" key="2">
    <source>
        <dbReference type="EMBL" id="RHW25491.1"/>
    </source>
</evidence>
<keyword evidence="1" id="KW-0812">Transmembrane</keyword>
<name>A0A417XYP8_9ACTN</name>
<dbReference type="EMBL" id="QXGH01000023">
    <property type="protein sequence ID" value="RHW25491.1"/>
    <property type="molecule type" value="Genomic_DNA"/>
</dbReference>
<proteinExistence type="predicted"/>
<dbReference type="AlphaFoldDB" id="A0A417XYP8"/>
<gene>
    <name evidence="2" type="ORF">D0Z08_18435</name>
</gene>
<organism evidence="2 3">
    <name type="scientific">Nocardioides immobilis</name>
    <dbReference type="NCBI Taxonomy" id="2049295"/>
    <lineage>
        <taxon>Bacteria</taxon>
        <taxon>Bacillati</taxon>
        <taxon>Actinomycetota</taxon>
        <taxon>Actinomycetes</taxon>
        <taxon>Propionibacteriales</taxon>
        <taxon>Nocardioidaceae</taxon>
        <taxon>Nocardioides</taxon>
    </lineage>
</organism>
<evidence type="ECO:0000256" key="1">
    <source>
        <dbReference type="SAM" id="Phobius"/>
    </source>
</evidence>
<keyword evidence="1" id="KW-1133">Transmembrane helix</keyword>
<accession>A0A417XYP8</accession>
<keyword evidence="3" id="KW-1185">Reference proteome</keyword>
<sequence length="243" mass="26371">MDLSGLAGFLFGAVFCVGIAAVGIYGGIQAQKRAAERRAALAGYAIQREWEYRQSDPSLVSRFGGPPFGNGYSRSATNVFLGRHDGRPFVAFDYDYVTSSGSGRITGSRTGNRRTQHHHYSVVALSLGLPTPGLAVGPTSTFGSLINAVTGRDVQVGNPAFDQFFTVTSPSPEFALDVLHPDVVAVVMHHPELAWRLEGDSMLVIRAGQHSPQEIEAKLHFMDAVLDRIPEHVRMRLLGEPPR</sequence>
<evidence type="ECO:0000313" key="3">
    <source>
        <dbReference type="Proteomes" id="UP000283644"/>
    </source>
</evidence>
<comment type="caution">
    <text evidence="2">The sequence shown here is derived from an EMBL/GenBank/DDBJ whole genome shotgun (WGS) entry which is preliminary data.</text>
</comment>